<organism evidence="1 2">
    <name type="scientific">Psilocybe cubensis</name>
    <name type="common">Psychedelic mushroom</name>
    <name type="synonym">Stropharia cubensis</name>
    <dbReference type="NCBI Taxonomy" id="181762"/>
    <lineage>
        <taxon>Eukaryota</taxon>
        <taxon>Fungi</taxon>
        <taxon>Dikarya</taxon>
        <taxon>Basidiomycota</taxon>
        <taxon>Agaricomycotina</taxon>
        <taxon>Agaricomycetes</taxon>
        <taxon>Agaricomycetidae</taxon>
        <taxon>Agaricales</taxon>
        <taxon>Agaricineae</taxon>
        <taxon>Strophariaceae</taxon>
        <taxon>Psilocybe</taxon>
    </lineage>
</organism>
<reference evidence="1" key="1">
    <citation type="submission" date="2021-10" db="EMBL/GenBank/DDBJ databases">
        <title>Psilocybe cubensis genome.</title>
        <authorList>
            <person name="Mckernan K.J."/>
            <person name="Crawford S."/>
            <person name="Trippe A."/>
            <person name="Kane L.T."/>
            <person name="Mclaughlin S."/>
        </authorList>
    </citation>
    <scope>NUCLEOTIDE SEQUENCE</scope>
    <source>
        <strain evidence="1">MGC-MH-2018</strain>
    </source>
</reference>
<dbReference type="EMBL" id="JAFIQS020000005">
    <property type="protein sequence ID" value="KAH9481037.1"/>
    <property type="molecule type" value="Genomic_DNA"/>
</dbReference>
<protein>
    <submittedName>
        <fullName evidence="1">Uncharacterized protein</fullName>
    </submittedName>
</protein>
<accession>A0ACB8H031</accession>
<evidence type="ECO:0000313" key="1">
    <source>
        <dbReference type="EMBL" id="KAH9481037.1"/>
    </source>
</evidence>
<name>A0ACB8H031_PSICU</name>
<proteinExistence type="predicted"/>
<comment type="caution">
    <text evidence="1">The sequence shown here is derived from an EMBL/GenBank/DDBJ whole genome shotgun (WGS) entry which is preliminary data.</text>
</comment>
<keyword evidence="2" id="KW-1185">Reference proteome</keyword>
<gene>
    <name evidence="1" type="ORF">JR316_0005556</name>
</gene>
<sequence length="260" mass="29529">MFFMATFHLAINGFRLVRGYADMSDAEGGPVAYYGDLRRWDHILKDTIFVTQENLGSAAAVNIDSSPVVTRKLTARQIYRTWTLWAHNWKVIIIPTVMLMVNIEIWIKTFYSMAVVLNIITTSLMAWRIYSIHKQSANYSLGQGKLLSILRILVESAALQLIAEIVLLALYCQDINAQYFLLECVAAVVAITFNTITLRIKVETYSEKHNSLPGMSGHPTQTIGSIPMKRIHVNIEQEVDNRDDRSFSPLDDRISEMEKA</sequence>
<evidence type="ECO:0000313" key="2">
    <source>
        <dbReference type="Proteomes" id="UP000664032"/>
    </source>
</evidence>
<dbReference type="Proteomes" id="UP000664032">
    <property type="component" value="Unassembled WGS sequence"/>
</dbReference>